<accession>A0AB39LF13</accession>
<keyword evidence="2" id="KW-0479">Metal-binding</keyword>
<proteinExistence type="inferred from homology"/>
<evidence type="ECO:0000259" key="5">
    <source>
        <dbReference type="SMART" id="SM00849"/>
    </source>
</evidence>
<organism evidence="6">
    <name type="scientific">Streptomyces sp. R02</name>
    <dbReference type="NCBI Taxonomy" id="3238623"/>
    <lineage>
        <taxon>Bacteria</taxon>
        <taxon>Bacillati</taxon>
        <taxon>Actinomycetota</taxon>
        <taxon>Actinomycetes</taxon>
        <taxon>Kitasatosporales</taxon>
        <taxon>Streptomycetaceae</taxon>
        <taxon>Streptomyces</taxon>
    </lineage>
</organism>
<evidence type="ECO:0000313" key="6">
    <source>
        <dbReference type="EMBL" id="XDP92116.1"/>
    </source>
</evidence>
<name>A0AB39LF13_9ACTN</name>
<dbReference type="PANTHER" id="PTHR42978:SF6">
    <property type="entry name" value="QUORUM-QUENCHING LACTONASE YTNP-RELATED"/>
    <property type="match status" value="1"/>
</dbReference>
<evidence type="ECO:0000256" key="2">
    <source>
        <dbReference type="ARBA" id="ARBA00022723"/>
    </source>
</evidence>
<comment type="similarity">
    <text evidence="1">Belongs to the metallo-beta-lactamase superfamily.</text>
</comment>
<dbReference type="Gene3D" id="3.60.15.10">
    <property type="entry name" value="Ribonuclease Z/Hydroxyacylglutathione hydrolase-like"/>
    <property type="match status" value="1"/>
</dbReference>
<dbReference type="SUPFAM" id="SSF56281">
    <property type="entry name" value="Metallo-hydrolase/oxidoreductase"/>
    <property type="match status" value="1"/>
</dbReference>
<dbReference type="PANTHER" id="PTHR42978">
    <property type="entry name" value="QUORUM-QUENCHING LACTONASE YTNP-RELATED-RELATED"/>
    <property type="match status" value="1"/>
</dbReference>
<evidence type="ECO:0000256" key="1">
    <source>
        <dbReference type="ARBA" id="ARBA00007749"/>
    </source>
</evidence>
<keyword evidence="4" id="KW-0862">Zinc</keyword>
<sequence>MTEKITIGDYTVTVLVDGYSNLPPSAYPGADFSRLPGLLREDGTYRIRIGAHLVQGPAGTFLVDAGAGELNMPFPAELAEANGLSNPPQHMASAGNLPAALAAAGVTPQDITGLFITHLHLDHIGWLMKDGAPYFPHATAYYGAEDWALLVDAAAEDDPARMLMHQANEAGILRAYEPGDHELLPGLSVLHVPGHTPGHVVIALESGGQKMWFTGDLIELPSQLTDRRIHFMTDVDRELAADARDRLFAQAKKEQIVIAAAHLTNPSFRRITDNDTWTDATTDVVTA</sequence>
<dbReference type="InterPro" id="IPR001279">
    <property type="entry name" value="Metallo-B-lactamas"/>
</dbReference>
<dbReference type="CDD" id="cd07720">
    <property type="entry name" value="OPHC2-like_MBL-fold"/>
    <property type="match status" value="1"/>
</dbReference>
<reference evidence="6" key="1">
    <citation type="submission" date="2024-07" db="EMBL/GenBank/DDBJ databases">
        <authorList>
            <person name="Yu S.T."/>
        </authorList>
    </citation>
    <scope>NUCLEOTIDE SEQUENCE</scope>
    <source>
        <strain evidence="6">R02</strain>
    </source>
</reference>
<dbReference type="SMART" id="SM00849">
    <property type="entry name" value="Lactamase_B"/>
    <property type="match status" value="1"/>
</dbReference>
<dbReference type="EMBL" id="CP163429">
    <property type="protein sequence ID" value="XDP92116.1"/>
    <property type="molecule type" value="Genomic_DNA"/>
</dbReference>
<dbReference type="RefSeq" id="WP_369154000.1">
    <property type="nucleotide sequence ID" value="NZ_CP163429.1"/>
</dbReference>
<gene>
    <name evidence="6" type="ORF">AB5J57_00685</name>
</gene>
<dbReference type="AlphaFoldDB" id="A0AB39LF13"/>
<dbReference type="GO" id="GO:0016787">
    <property type="term" value="F:hydrolase activity"/>
    <property type="evidence" value="ECO:0007669"/>
    <property type="project" value="UniProtKB-KW"/>
</dbReference>
<dbReference type="Pfam" id="PF00753">
    <property type="entry name" value="Lactamase_B"/>
    <property type="match status" value="1"/>
</dbReference>
<evidence type="ECO:0000256" key="3">
    <source>
        <dbReference type="ARBA" id="ARBA00022801"/>
    </source>
</evidence>
<keyword evidence="3" id="KW-0378">Hydrolase</keyword>
<dbReference type="GO" id="GO:0046872">
    <property type="term" value="F:metal ion binding"/>
    <property type="evidence" value="ECO:0007669"/>
    <property type="project" value="UniProtKB-KW"/>
</dbReference>
<dbReference type="InterPro" id="IPR036866">
    <property type="entry name" value="RibonucZ/Hydroxyglut_hydro"/>
</dbReference>
<protein>
    <submittedName>
        <fullName evidence="6">MBL fold metallo-hydrolase</fullName>
    </submittedName>
</protein>
<feature type="domain" description="Metallo-beta-lactamase" evidence="5">
    <location>
        <begin position="48"/>
        <end position="262"/>
    </location>
</feature>
<evidence type="ECO:0000256" key="4">
    <source>
        <dbReference type="ARBA" id="ARBA00022833"/>
    </source>
</evidence>
<dbReference type="InterPro" id="IPR051013">
    <property type="entry name" value="MBL_superfamily_lactonases"/>
</dbReference>